<dbReference type="GO" id="GO:0004591">
    <property type="term" value="F:oxoglutarate dehydrogenase (succinyl-transferring) activity"/>
    <property type="evidence" value="ECO:0007669"/>
    <property type="project" value="TreeGrafter"/>
</dbReference>
<dbReference type="GO" id="GO:0045252">
    <property type="term" value="C:oxoglutarate dehydrogenase complex"/>
    <property type="evidence" value="ECO:0007669"/>
    <property type="project" value="TreeGrafter"/>
</dbReference>
<dbReference type="EMBL" id="CMVM020000350">
    <property type="status" value="NOT_ANNOTATED_CDS"/>
    <property type="molecule type" value="Genomic_DNA"/>
</dbReference>
<reference evidence="6" key="1">
    <citation type="submission" date="2013-10" db="EMBL/GenBank/DDBJ databases">
        <title>Genome sequencing of Onchocerca volvulus.</title>
        <authorList>
            <person name="Cotton J."/>
            <person name="Tsai J."/>
            <person name="Stanley E."/>
            <person name="Tracey A."/>
            <person name="Holroyd N."/>
            <person name="Lustigman S."/>
            <person name="Berriman M."/>
        </authorList>
    </citation>
    <scope>NUCLEOTIDE SEQUENCE</scope>
</reference>
<evidence type="ECO:0000313" key="6">
    <source>
        <dbReference type="Proteomes" id="UP000024404"/>
    </source>
</evidence>
<dbReference type="PANTHER" id="PTHR23152">
    <property type="entry name" value="2-OXOGLUTARATE DEHYDROGENASE"/>
    <property type="match status" value="1"/>
</dbReference>
<keyword evidence="4" id="KW-0786">Thiamine pyrophosphate</keyword>
<name>A0A8R1XM30_ONCVO</name>
<dbReference type="Proteomes" id="UP000024404">
    <property type="component" value="Unassembled WGS sequence"/>
</dbReference>
<comment type="cofactor">
    <cofactor evidence="1">
        <name>thiamine diphosphate</name>
        <dbReference type="ChEBI" id="CHEBI:58937"/>
    </cofactor>
</comment>
<keyword evidence="6" id="KW-1185">Reference proteome</keyword>
<dbReference type="GO" id="GO:0030976">
    <property type="term" value="F:thiamine pyrophosphate binding"/>
    <property type="evidence" value="ECO:0007669"/>
    <property type="project" value="InterPro"/>
</dbReference>
<evidence type="ECO:0000256" key="1">
    <source>
        <dbReference type="ARBA" id="ARBA00001964"/>
    </source>
</evidence>
<dbReference type="PANTHER" id="PTHR23152:SF4">
    <property type="entry name" value="2-OXOADIPATE DEHYDROGENASE COMPLEX COMPONENT E1"/>
    <property type="match status" value="1"/>
</dbReference>
<keyword evidence="3" id="KW-0560">Oxidoreductase</keyword>
<evidence type="ECO:0000256" key="4">
    <source>
        <dbReference type="ARBA" id="ARBA00023052"/>
    </source>
</evidence>
<dbReference type="GO" id="GO:0006099">
    <property type="term" value="P:tricarboxylic acid cycle"/>
    <property type="evidence" value="ECO:0007669"/>
    <property type="project" value="TreeGrafter"/>
</dbReference>
<comment type="similarity">
    <text evidence="2">Belongs to the alpha-ketoglutarate dehydrogenase family.</text>
</comment>
<organism evidence="5 6">
    <name type="scientific">Onchocerca volvulus</name>
    <dbReference type="NCBI Taxonomy" id="6282"/>
    <lineage>
        <taxon>Eukaryota</taxon>
        <taxon>Metazoa</taxon>
        <taxon>Ecdysozoa</taxon>
        <taxon>Nematoda</taxon>
        <taxon>Chromadorea</taxon>
        <taxon>Rhabditida</taxon>
        <taxon>Spirurina</taxon>
        <taxon>Spiruromorpha</taxon>
        <taxon>Filarioidea</taxon>
        <taxon>Onchocercidae</taxon>
        <taxon>Onchocerca</taxon>
    </lineage>
</organism>
<dbReference type="Gene3D" id="3.40.50.970">
    <property type="match status" value="1"/>
</dbReference>
<proteinExistence type="inferred from homology"/>
<accession>A0A8R1XM30</accession>
<dbReference type="GO" id="GO:0005829">
    <property type="term" value="C:cytosol"/>
    <property type="evidence" value="ECO:0007669"/>
    <property type="project" value="TreeGrafter"/>
</dbReference>
<dbReference type="EnsemblMetazoa" id="OVOC11286.1">
    <property type="protein sequence ID" value="OVOC11286.1"/>
    <property type="gene ID" value="WBGene00248095"/>
</dbReference>
<evidence type="ECO:0000313" key="5">
    <source>
        <dbReference type="EnsemblMetazoa" id="OVOC11286.1"/>
    </source>
</evidence>
<sequence>MEQVKVEKMEKIKVEQGQVVRHSFKGKFQDNFACPSDLEISGDVKYHLGYSSDRTFANGRKIHLSLCPNPSYLKAVNPVLATNIFTTKTLQFTDKQQRSTQQHQQQQIRVPRVPVRQFKATQQ</sequence>
<protein>
    <submittedName>
        <fullName evidence="5">Uncharacterized protein</fullName>
    </submittedName>
</protein>
<dbReference type="InterPro" id="IPR011603">
    <property type="entry name" value="2oxoglutarate_DH_E1"/>
</dbReference>
<reference evidence="5" key="2">
    <citation type="submission" date="2022-06" db="UniProtKB">
        <authorList>
            <consortium name="EnsemblMetazoa"/>
        </authorList>
    </citation>
    <scope>IDENTIFICATION</scope>
</reference>
<evidence type="ECO:0000256" key="2">
    <source>
        <dbReference type="ARBA" id="ARBA00006936"/>
    </source>
</evidence>
<dbReference type="AlphaFoldDB" id="A0A8R1XM30"/>
<evidence type="ECO:0000256" key="3">
    <source>
        <dbReference type="ARBA" id="ARBA00023002"/>
    </source>
</evidence>